<reference evidence="1 2" key="1">
    <citation type="journal article" date="2019" name="Sci. Rep.">
        <title>Orb-weaving spider Araneus ventricosus genome elucidates the spidroin gene catalogue.</title>
        <authorList>
            <person name="Kono N."/>
            <person name="Nakamura H."/>
            <person name="Ohtoshi R."/>
            <person name="Moran D.A.P."/>
            <person name="Shinohara A."/>
            <person name="Yoshida Y."/>
            <person name="Fujiwara M."/>
            <person name="Mori M."/>
            <person name="Tomita M."/>
            <person name="Arakawa K."/>
        </authorList>
    </citation>
    <scope>NUCLEOTIDE SEQUENCE [LARGE SCALE GENOMIC DNA]</scope>
</reference>
<gene>
    <name evidence="1" type="ORF">AVEN_211626_1</name>
</gene>
<dbReference type="EMBL" id="BGPR01018665">
    <property type="protein sequence ID" value="GBN79797.1"/>
    <property type="molecule type" value="Genomic_DNA"/>
</dbReference>
<dbReference type="AlphaFoldDB" id="A0A4Y2RVA5"/>
<proteinExistence type="predicted"/>
<organism evidence="1 2">
    <name type="scientific">Araneus ventricosus</name>
    <name type="common">Orbweaver spider</name>
    <name type="synonym">Epeira ventricosa</name>
    <dbReference type="NCBI Taxonomy" id="182803"/>
    <lineage>
        <taxon>Eukaryota</taxon>
        <taxon>Metazoa</taxon>
        <taxon>Ecdysozoa</taxon>
        <taxon>Arthropoda</taxon>
        <taxon>Chelicerata</taxon>
        <taxon>Arachnida</taxon>
        <taxon>Araneae</taxon>
        <taxon>Araneomorphae</taxon>
        <taxon>Entelegynae</taxon>
        <taxon>Araneoidea</taxon>
        <taxon>Araneidae</taxon>
        <taxon>Araneus</taxon>
    </lineage>
</organism>
<dbReference type="Proteomes" id="UP000499080">
    <property type="component" value="Unassembled WGS sequence"/>
</dbReference>
<protein>
    <submittedName>
        <fullName evidence="1">Uncharacterized protein</fullName>
    </submittedName>
</protein>
<accession>A0A4Y2RVA5</accession>
<comment type="caution">
    <text evidence="1">The sequence shown here is derived from an EMBL/GenBank/DDBJ whole genome shotgun (WGS) entry which is preliminary data.</text>
</comment>
<sequence>MAKIWGALIPMGHPIPGTQVFVNVNSFRDIMKNVLACAKILLKYRVLDVPWASISQESSLYVNSFRGIMKTYSHAQRYCKIWVLDGPMGHPYIQESSCNVNSFRDIMENVLLMQRYAKIWGASMIPGILTQEPSL</sequence>
<evidence type="ECO:0000313" key="2">
    <source>
        <dbReference type="Proteomes" id="UP000499080"/>
    </source>
</evidence>
<keyword evidence="2" id="KW-1185">Reference proteome</keyword>
<name>A0A4Y2RVA5_ARAVE</name>
<evidence type="ECO:0000313" key="1">
    <source>
        <dbReference type="EMBL" id="GBN79797.1"/>
    </source>
</evidence>